<evidence type="ECO:0000256" key="1">
    <source>
        <dbReference type="SAM" id="Phobius"/>
    </source>
</evidence>
<dbReference type="Proteomes" id="UP000494174">
    <property type="component" value="Unassembled WGS sequence"/>
</dbReference>
<dbReference type="AlphaFoldDB" id="A0A6P2GSR8"/>
<accession>A0A6P2GSR8</accession>
<protein>
    <submittedName>
        <fullName evidence="2">Uncharacterized protein</fullName>
    </submittedName>
</protein>
<reference evidence="2 3" key="1">
    <citation type="submission" date="2019-09" db="EMBL/GenBank/DDBJ databases">
        <authorList>
            <person name="Depoorter E."/>
        </authorList>
    </citation>
    <scope>NUCLEOTIDE SEQUENCE [LARGE SCALE GENOMIC DNA]</scope>
    <source>
        <strain evidence="2">R-15945</strain>
    </source>
</reference>
<name>A0A6P2GSR8_BURL3</name>
<gene>
    <name evidence="2" type="ORF">BLA15945_00127</name>
</gene>
<dbReference type="EMBL" id="CABVPU010000001">
    <property type="protein sequence ID" value="VWB06764.1"/>
    <property type="molecule type" value="Genomic_DNA"/>
</dbReference>
<feature type="transmembrane region" description="Helical" evidence="1">
    <location>
        <begin position="26"/>
        <end position="46"/>
    </location>
</feature>
<feature type="transmembrane region" description="Helical" evidence="1">
    <location>
        <begin position="149"/>
        <end position="170"/>
    </location>
</feature>
<keyword evidence="1" id="KW-0472">Membrane</keyword>
<dbReference type="RefSeq" id="WP_174966874.1">
    <property type="nucleotide sequence ID" value="NZ_CABVPU010000001.1"/>
</dbReference>
<keyword evidence="1" id="KW-0812">Transmembrane</keyword>
<organism evidence="2 3">
    <name type="scientific">Burkholderia lata (strain ATCC 17760 / DSM 23089 / LMG 22485 / NCIMB 9086 / R18194 / 383)</name>
    <dbReference type="NCBI Taxonomy" id="482957"/>
    <lineage>
        <taxon>Bacteria</taxon>
        <taxon>Pseudomonadati</taxon>
        <taxon>Pseudomonadota</taxon>
        <taxon>Betaproteobacteria</taxon>
        <taxon>Burkholderiales</taxon>
        <taxon>Burkholderiaceae</taxon>
        <taxon>Burkholderia</taxon>
        <taxon>Burkholderia cepacia complex</taxon>
    </lineage>
</organism>
<keyword evidence="1" id="KW-1133">Transmembrane helix</keyword>
<sequence length="237" mass="26396">MIDNELLDFKSSISDLHRRSAQARKIQRFVGAALATFCLIFAAYVVNQFTSTDQLANFREIAQKIRLSADLSSEQVFLRPANEVLRNLYPDVLANIATKLDTGKDVPTEQLSADQRSERIAEVAKLVELYERAEKARSAAKLPVATDNIAPIISSTVLTAGAVAILVLLIQIGVMFMQYYAQLAEHYDTQAFALEASQGRMDRAFQFAEHFSTRHILLGKQPVTLYEKSLDTIAELA</sequence>
<evidence type="ECO:0000313" key="3">
    <source>
        <dbReference type="Proteomes" id="UP000494174"/>
    </source>
</evidence>
<proteinExistence type="predicted"/>
<evidence type="ECO:0000313" key="2">
    <source>
        <dbReference type="EMBL" id="VWB06764.1"/>
    </source>
</evidence>